<evidence type="ECO:0000259" key="2">
    <source>
        <dbReference type="Pfam" id="PF07833"/>
    </source>
</evidence>
<evidence type="ECO:0000256" key="1">
    <source>
        <dbReference type="SAM" id="MobiDB-lite"/>
    </source>
</evidence>
<feature type="region of interest" description="Disordered" evidence="1">
    <location>
        <begin position="83"/>
        <end position="105"/>
    </location>
</feature>
<dbReference type="KEGG" id="cmic:caldi_04120"/>
<dbReference type="EMBL" id="AP025628">
    <property type="protein sequence ID" value="BDG59322.1"/>
    <property type="molecule type" value="Genomic_DNA"/>
</dbReference>
<accession>A0AA35CKR3</accession>
<organism evidence="3 4">
    <name type="scientific">Caldinitratiruptor microaerophilus</name>
    <dbReference type="NCBI Taxonomy" id="671077"/>
    <lineage>
        <taxon>Bacteria</taxon>
        <taxon>Bacillati</taxon>
        <taxon>Bacillota</taxon>
        <taxon>Clostridia</taxon>
        <taxon>Eubacteriales</taxon>
        <taxon>Symbiobacteriaceae</taxon>
        <taxon>Caldinitratiruptor</taxon>
    </lineage>
</organism>
<evidence type="ECO:0000313" key="3">
    <source>
        <dbReference type="EMBL" id="BDG59322.1"/>
    </source>
</evidence>
<feature type="compositionally biased region" description="Polar residues" evidence="1">
    <location>
        <begin position="83"/>
        <end position="94"/>
    </location>
</feature>
<dbReference type="InterPro" id="IPR036582">
    <property type="entry name" value="Mao_N_sf"/>
</dbReference>
<dbReference type="SUPFAM" id="SSF55383">
    <property type="entry name" value="Copper amine oxidase, domain N"/>
    <property type="match status" value="1"/>
</dbReference>
<dbReference type="AlphaFoldDB" id="A0AA35CKR3"/>
<reference evidence="3" key="1">
    <citation type="submission" date="2022-03" db="EMBL/GenBank/DDBJ databases">
        <title>Complete genome sequence of Caldinitratiruptor microaerophilus.</title>
        <authorList>
            <person name="Mukaiyama R."/>
            <person name="Nishiyama T."/>
            <person name="Ueda K."/>
        </authorList>
    </citation>
    <scope>NUCLEOTIDE SEQUENCE</scope>
    <source>
        <strain evidence="3">JCM 16183</strain>
    </source>
</reference>
<name>A0AA35CKR3_9FIRM</name>
<dbReference type="InterPro" id="IPR012854">
    <property type="entry name" value="Cu_amine_oxidase-like_N"/>
</dbReference>
<protein>
    <recommendedName>
        <fullName evidence="2">Copper amine oxidase-like N-terminal domain-containing protein</fullName>
    </recommendedName>
</protein>
<evidence type="ECO:0000313" key="4">
    <source>
        <dbReference type="Proteomes" id="UP001163687"/>
    </source>
</evidence>
<gene>
    <name evidence="3" type="ORF">caldi_04120</name>
</gene>
<proteinExistence type="predicted"/>
<feature type="domain" description="Copper amine oxidase-like N-terminal" evidence="2">
    <location>
        <begin position="40"/>
        <end position="86"/>
    </location>
</feature>
<dbReference type="RefSeq" id="WP_264843451.1">
    <property type="nucleotide sequence ID" value="NZ_AP025628.1"/>
</dbReference>
<sequence length="272" mass="28428">MRRNRRLWAALVALVAVLVGGVASAATPLFRGFRTVRVVLEGREIQADVPGVILEGRTVLPVRALAEALGLKVSWDEATSTVVLERQSPPSGAQEQGPDAGARQASTELAIKTKSTPKGLASPSGVTLTVENVTMNTNLSERLAVPSAMIVMEGTLANAGRAPYDLAQARVTLRSVAPDEAGRIVKGPEVQGVLAQPSGERVAGTLAPGQSIPVRLVFRVPDGSVPVPGELELSFSGAPGEAPVTERVNVTIRCSWPPLKCEIVIVIGKATD</sequence>
<dbReference type="Pfam" id="PF07833">
    <property type="entry name" value="Cu_amine_oxidN1"/>
    <property type="match status" value="1"/>
</dbReference>
<keyword evidence="4" id="KW-1185">Reference proteome</keyword>
<dbReference type="Proteomes" id="UP001163687">
    <property type="component" value="Chromosome"/>
</dbReference>